<keyword evidence="3" id="KW-1185">Reference proteome</keyword>
<dbReference type="Gene3D" id="3.40.50.2000">
    <property type="entry name" value="Glycogen Phosphorylase B"/>
    <property type="match status" value="2"/>
</dbReference>
<sequence>MKIAFICTEMLPVPPVLGGAIQIYIQGVLPILSKYHEITVFSVANDKLPSRESKDNVTYIRVQRENADDYINNVKNEITDEFDLIHVFNRPRWISILNEVVPNTALSLSLHNEMLLPKKIEPEMALECIDRVKFITTVSKFVADEVKSIYPTAESKLNPVYSAVDGNKIKPFWSEDVVQDRINMRKEYGVENSKVILYVGRLSKNKGPHVLFEAMKEVMNSHPNAVLMCVGSKWYGLNTPSNYTLLLQHMAKELKNPVIFTGFLTPDEISKYYNMGDVFVCTSQWREPLARVHYEAMAAGLPIITTARGGNAEVIEEGVNGFAIKEYDDPKAFEQYIKYLLDNEDLAIDMGKTGREFVLEKYNWEITANKLLKIFETI</sequence>
<dbReference type="SUPFAM" id="SSF53756">
    <property type="entry name" value="UDP-Glycosyltransferase/glycogen phosphorylase"/>
    <property type="match status" value="1"/>
</dbReference>
<dbReference type="Proteomes" id="UP001222800">
    <property type="component" value="Chromosome"/>
</dbReference>
<accession>A0ABY8EFD1</accession>
<organism evidence="2 3">
    <name type="scientific">Tepidibacter hydrothermalis</name>
    <dbReference type="NCBI Taxonomy" id="3036126"/>
    <lineage>
        <taxon>Bacteria</taxon>
        <taxon>Bacillati</taxon>
        <taxon>Bacillota</taxon>
        <taxon>Clostridia</taxon>
        <taxon>Peptostreptococcales</taxon>
        <taxon>Peptostreptococcaceae</taxon>
        <taxon>Tepidibacter</taxon>
    </lineage>
</organism>
<dbReference type="EMBL" id="CP120733">
    <property type="protein sequence ID" value="WFD11642.1"/>
    <property type="molecule type" value="Genomic_DNA"/>
</dbReference>
<dbReference type="RefSeq" id="WP_277733746.1">
    <property type="nucleotide sequence ID" value="NZ_CP120733.1"/>
</dbReference>
<gene>
    <name evidence="2" type="ORF">P4S50_06085</name>
</gene>
<dbReference type="Pfam" id="PF00534">
    <property type="entry name" value="Glycos_transf_1"/>
    <property type="match status" value="1"/>
</dbReference>
<name>A0ABY8EFD1_9FIRM</name>
<dbReference type="CDD" id="cd03801">
    <property type="entry name" value="GT4_PimA-like"/>
    <property type="match status" value="1"/>
</dbReference>
<proteinExistence type="predicted"/>
<dbReference type="PANTHER" id="PTHR12526:SF638">
    <property type="entry name" value="SPORE COAT PROTEIN SA"/>
    <property type="match status" value="1"/>
</dbReference>
<reference evidence="2 3" key="1">
    <citation type="submission" date="2023-03" db="EMBL/GenBank/DDBJ databases">
        <title>Complete genome sequence of Tepidibacter sp. SWIR-1, isolated from a deep-sea hydrothermal vent.</title>
        <authorList>
            <person name="Li X."/>
        </authorList>
    </citation>
    <scope>NUCLEOTIDE SEQUENCE [LARGE SCALE GENOMIC DNA]</scope>
    <source>
        <strain evidence="2 3">SWIR-1</strain>
    </source>
</reference>
<dbReference type="PANTHER" id="PTHR12526">
    <property type="entry name" value="GLYCOSYLTRANSFERASE"/>
    <property type="match status" value="1"/>
</dbReference>
<evidence type="ECO:0000313" key="3">
    <source>
        <dbReference type="Proteomes" id="UP001222800"/>
    </source>
</evidence>
<evidence type="ECO:0000259" key="1">
    <source>
        <dbReference type="Pfam" id="PF00534"/>
    </source>
</evidence>
<dbReference type="InterPro" id="IPR001296">
    <property type="entry name" value="Glyco_trans_1"/>
</dbReference>
<feature type="domain" description="Glycosyl transferase family 1" evidence="1">
    <location>
        <begin position="182"/>
        <end position="356"/>
    </location>
</feature>
<protein>
    <submittedName>
        <fullName evidence="2">Glycosyltransferase family 4 protein</fullName>
    </submittedName>
</protein>
<evidence type="ECO:0000313" key="2">
    <source>
        <dbReference type="EMBL" id="WFD11642.1"/>
    </source>
</evidence>